<keyword evidence="4" id="KW-1185">Reference proteome</keyword>
<protein>
    <recommendedName>
        <fullName evidence="5">Anti-sigma-M factor RsmA</fullName>
    </recommendedName>
</protein>
<feature type="transmembrane region" description="Helical" evidence="2">
    <location>
        <begin position="121"/>
        <end position="147"/>
    </location>
</feature>
<proteinExistence type="predicted"/>
<gene>
    <name evidence="3" type="ORF">GII31_22275</name>
</gene>
<dbReference type="EMBL" id="CP045809">
    <property type="protein sequence ID" value="QHN37215.1"/>
    <property type="molecule type" value="Genomic_DNA"/>
</dbReference>
<evidence type="ECO:0000313" key="3">
    <source>
        <dbReference type="EMBL" id="QHN37215.1"/>
    </source>
</evidence>
<evidence type="ECO:0000256" key="2">
    <source>
        <dbReference type="SAM" id="Phobius"/>
    </source>
</evidence>
<sequence>MPPYPVGVLADLHAGALDEGTAAHIRAHLDDDARTVLAALDRTTADLGRWAPQPEAAPAEVLARSRATLAALLSDRPGASERRDASHRARTATRPGATDPATHRRRPRKQRPRERFSRGRFVTAAAVAAVVVGGVMVGGVMVAGVVVGPLGSDSTDPDPGTPPDTAAFAVTPAERSVLLTALGSPTPAFGTNAELRGCTRANGIAEDTPIAGSAPVRLRGRDAVVILVTTGTAGRFTALVVGSDCGPGNPSTITETTIGG</sequence>
<keyword evidence="2" id="KW-0472">Membrane</keyword>
<dbReference type="Proteomes" id="UP001059836">
    <property type="component" value="Chromosome"/>
</dbReference>
<evidence type="ECO:0000256" key="1">
    <source>
        <dbReference type="SAM" id="MobiDB-lite"/>
    </source>
</evidence>
<feature type="compositionally biased region" description="Basic residues" evidence="1">
    <location>
        <begin position="103"/>
        <end position="112"/>
    </location>
</feature>
<dbReference type="RefSeq" id="WP_213245623.1">
    <property type="nucleotide sequence ID" value="NZ_CP045806.1"/>
</dbReference>
<feature type="compositionally biased region" description="Basic and acidic residues" evidence="1">
    <location>
        <begin position="78"/>
        <end position="87"/>
    </location>
</feature>
<organism evidence="3 4">
    <name type="scientific">Gordonia pseudamarae</name>
    <dbReference type="NCBI Taxonomy" id="2831662"/>
    <lineage>
        <taxon>Bacteria</taxon>
        <taxon>Bacillati</taxon>
        <taxon>Actinomycetota</taxon>
        <taxon>Actinomycetes</taxon>
        <taxon>Mycobacteriales</taxon>
        <taxon>Gordoniaceae</taxon>
        <taxon>Gordonia</taxon>
    </lineage>
</organism>
<accession>A0ABX6IN74</accession>
<feature type="region of interest" description="Disordered" evidence="1">
    <location>
        <begin position="72"/>
        <end position="117"/>
    </location>
</feature>
<reference evidence="3" key="1">
    <citation type="journal article" date="2021" name="Nat. Microbiol.">
        <title>Cocultivation of an ultrasmall environmental parasitic bacterium with lytic ability against bacteria associated with wastewater foams.</title>
        <authorList>
            <person name="Batinovic S."/>
            <person name="Rose J.J.A."/>
            <person name="Ratcliffe J."/>
            <person name="Seviour R.J."/>
            <person name="Petrovski S."/>
        </authorList>
    </citation>
    <scope>NUCLEOTIDE SEQUENCE</scope>
    <source>
        <strain evidence="3">CON9</strain>
    </source>
</reference>
<name>A0ABX6IN74_9ACTN</name>
<evidence type="ECO:0008006" key="5">
    <source>
        <dbReference type="Google" id="ProtNLM"/>
    </source>
</evidence>
<keyword evidence="2" id="KW-0812">Transmembrane</keyword>
<keyword evidence="2" id="KW-1133">Transmembrane helix</keyword>
<evidence type="ECO:0000313" key="4">
    <source>
        <dbReference type="Proteomes" id="UP001059836"/>
    </source>
</evidence>